<evidence type="ECO:0000313" key="4">
    <source>
        <dbReference type="Proteomes" id="UP001251870"/>
    </source>
</evidence>
<protein>
    <recommendedName>
        <fullName evidence="5">Secreted protein</fullName>
    </recommendedName>
</protein>
<dbReference type="EMBL" id="JAVKGR010000008">
    <property type="protein sequence ID" value="MDR8019546.1"/>
    <property type="molecule type" value="Genomic_DNA"/>
</dbReference>
<keyword evidence="4" id="KW-1185">Reference proteome</keyword>
<keyword evidence="2" id="KW-0732">Signal</keyword>
<evidence type="ECO:0008006" key="5">
    <source>
        <dbReference type="Google" id="ProtNLM"/>
    </source>
</evidence>
<feature type="chain" id="PRO_5046039405" description="Secreted protein" evidence="2">
    <location>
        <begin position="21"/>
        <end position="186"/>
    </location>
</feature>
<gene>
    <name evidence="3" type="ORF">RIL96_08215</name>
</gene>
<feature type="compositionally biased region" description="Basic and acidic residues" evidence="1">
    <location>
        <begin position="93"/>
        <end position="106"/>
    </location>
</feature>
<feature type="compositionally biased region" description="Basic and acidic residues" evidence="1">
    <location>
        <begin position="46"/>
        <end position="56"/>
    </location>
</feature>
<name>A0ABU2DSR4_9MICC</name>
<reference evidence="3 4" key="1">
    <citation type="submission" date="2023-09" db="EMBL/GenBank/DDBJ databases">
        <title>Description of three actinobacteria isolated from air of manufacturing shop in a pharmaceutical factory.</title>
        <authorList>
            <person name="Zhang D.-F."/>
        </authorList>
    </citation>
    <scope>NUCLEOTIDE SEQUENCE [LARGE SCALE GENOMIC DNA]</scope>
    <source>
        <strain evidence="3 4">LY-0111</strain>
    </source>
</reference>
<feature type="compositionally biased region" description="Acidic residues" evidence="1">
    <location>
        <begin position="20"/>
        <end position="33"/>
    </location>
</feature>
<dbReference type="RefSeq" id="WP_310548533.1">
    <property type="nucleotide sequence ID" value="NZ_JAVKGR010000008.1"/>
</dbReference>
<organism evidence="3 4">
    <name type="scientific">Nesterenkonia aerolata</name>
    <dbReference type="NCBI Taxonomy" id="3074079"/>
    <lineage>
        <taxon>Bacteria</taxon>
        <taxon>Bacillati</taxon>
        <taxon>Actinomycetota</taxon>
        <taxon>Actinomycetes</taxon>
        <taxon>Micrococcales</taxon>
        <taxon>Micrococcaceae</taxon>
        <taxon>Nesterenkonia</taxon>
    </lineage>
</organism>
<evidence type="ECO:0000256" key="2">
    <source>
        <dbReference type="SAM" id="SignalP"/>
    </source>
</evidence>
<accession>A0ABU2DSR4</accession>
<dbReference type="Proteomes" id="UP001251870">
    <property type="component" value="Unassembled WGS sequence"/>
</dbReference>
<feature type="region of interest" description="Disordered" evidence="1">
    <location>
        <begin position="16"/>
        <end position="106"/>
    </location>
</feature>
<evidence type="ECO:0000256" key="1">
    <source>
        <dbReference type="SAM" id="MobiDB-lite"/>
    </source>
</evidence>
<sequence length="186" mass="20172">MLTTASLALLALLSSGCTTDSEDSSDSTSEAEDTPPGQGSSAEGLSGHEQEQLQKEEEAEYHDGVYTVERTEDREDVEHLTWWPTEYTDDELNDRQTRLPNGRDEHLEGEFDVAAILADGESGSAPAQQANRDCAEAWDGTRAMWLRPSPDGELTDYTTGAQAGPTCFHEGADGVSDPDHRLIGTI</sequence>
<comment type="caution">
    <text evidence="3">The sequence shown here is derived from an EMBL/GenBank/DDBJ whole genome shotgun (WGS) entry which is preliminary data.</text>
</comment>
<evidence type="ECO:0000313" key="3">
    <source>
        <dbReference type="EMBL" id="MDR8019546.1"/>
    </source>
</evidence>
<feature type="region of interest" description="Disordered" evidence="1">
    <location>
        <begin position="147"/>
        <end position="178"/>
    </location>
</feature>
<proteinExistence type="predicted"/>
<feature type="compositionally biased region" description="Basic and acidic residues" evidence="1">
    <location>
        <begin position="69"/>
        <end position="79"/>
    </location>
</feature>
<feature type="signal peptide" evidence="2">
    <location>
        <begin position="1"/>
        <end position="20"/>
    </location>
</feature>